<evidence type="ECO:0000256" key="7">
    <source>
        <dbReference type="SAM" id="Phobius"/>
    </source>
</evidence>
<dbReference type="PRINTS" id="PR00344">
    <property type="entry name" value="BCTRLSENSOR"/>
</dbReference>
<dbReference type="SUPFAM" id="SSF55785">
    <property type="entry name" value="PYP-like sensor domain (PAS domain)"/>
    <property type="match status" value="1"/>
</dbReference>
<dbReference type="Proteomes" id="UP000199215">
    <property type="component" value="Unassembled WGS sequence"/>
</dbReference>
<dbReference type="SMART" id="SM00387">
    <property type="entry name" value="HATPase_c"/>
    <property type="match status" value="1"/>
</dbReference>
<evidence type="ECO:0000256" key="3">
    <source>
        <dbReference type="ARBA" id="ARBA00022553"/>
    </source>
</evidence>
<dbReference type="CDD" id="cd00130">
    <property type="entry name" value="PAS"/>
    <property type="match status" value="1"/>
</dbReference>
<dbReference type="Gene3D" id="3.30.450.20">
    <property type="entry name" value="PAS domain"/>
    <property type="match status" value="1"/>
</dbReference>
<dbReference type="EC" id="2.7.13.3" evidence="2"/>
<dbReference type="Pfam" id="PF02518">
    <property type="entry name" value="HATPase_c"/>
    <property type="match status" value="1"/>
</dbReference>
<name>A0A1H6J9S3_9EURY</name>
<dbReference type="InterPro" id="IPR029016">
    <property type="entry name" value="GAF-like_dom_sf"/>
</dbReference>
<dbReference type="InterPro" id="IPR005467">
    <property type="entry name" value="His_kinase_dom"/>
</dbReference>
<keyword evidence="3" id="KW-0597">Phosphoprotein</keyword>
<keyword evidence="7" id="KW-1133">Transmembrane helix</keyword>
<dbReference type="InterPro" id="IPR004358">
    <property type="entry name" value="Sig_transdc_His_kin-like_C"/>
</dbReference>
<dbReference type="CDD" id="cd00082">
    <property type="entry name" value="HisKA"/>
    <property type="match status" value="1"/>
</dbReference>
<dbReference type="STRING" id="1267564.SAMN05192561_10874"/>
<organism evidence="10 11">
    <name type="scientific">Halopenitus malekzadehii</name>
    <dbReference type="NCBI Taxonomy" id="1267564"/>
    <lineage>
        <taxon>Archaea</taxon>
        <taxon>Methanobacteriati</taxon>
        <taxon>Methanobacteriota</taxon>
        <taxon>Stenosarchaea group</taxon>
        <taxon>Halobacteria</taxon>
        <taxon>Halobacteriales</taxon>
        <taxon>Haloferacaceae</taxon>
        <taxon>Halopenitus</taxon>
    </lineage>
</organism>
<dbReference type="Pfam" id="PF08448">
    <property type="entry name" value="PAS_4"/>
    <property type="match status" value="1"/>
</dbReference>
<dbReference type="NCBIfam" id="TIGR00229">
    <property type="entry name" value="sensory_box"/>
    <property type="match status" value="1"/>
</dbReference>
<feature type="domain" description="Histidine kinase" evidence="8">
    <location>
        <begin position="443"/>
        <end position="704"/>
    </location>
</feature>
<evidence type="ECO:0000256" key="5">
    <source>
        <dbReference type="ARBA" id="ARBA00022777"/>
    </source>
</evidence>
<evidence type="ECO:0000256" key="4">
    <source>
        <dbReference type="ARBA" id="ARBA00022679"/>
    </source>
</evidence>
<dbReference type="InterPro" id="IPR013656">
    <property type="entry name" value="PAS_4"/>
</dbReference>
<reference evidence="10 11" key="1">
    <citation type="submission" date="2016-10" db="EMBL/GenBank/DDBJ databases">
        <authorList>
            <person name="de Groot N.N."/>
        </authorList>
    </citation>
    <scope>NUCLEOTIDE SEQUENCE [LARGE SCALE GENOMIC DNA]</scope>
    <source>
        <strain evidence="10 11">IBRC-M10418</strain>
    </source>
</reference>
<dbReference type="Gene3D" id="1.10.287.130">
    <property type="match status" value="1"/>
</dbReference>
<keyword evidence="11" id="KW-1185">Reference proteome</keyword>
<accession>A0A1H6J9S3</accession>
<comment type="catalytic activity">
    <reaction evidence="1">
        <text>ATP + protein L-histidine = ADP + protein N-phospho-L-histidine.</text>
        <dbReference type="EC" id="2.7.13.3"/>
    </reaction>
</comment>
<evidence type="ECO:0000256" key="6">
    <source>
        <dbReference type="ARBA" id="ARBA00023012"/>
    </source>
</evidence>
<evidence type="ECO:0000259" key="9">
    <source>
        <dbReference type="PROSITE" id="PS50112"/>
    </source>
</evidence>
<dbReference type="PROSITE" id="PS50112">
    <property type="entry name" value="PAS"/>
    <property type="match status" value="1"/>
</dbReference>
<keyword evidence="7" id="KW-0472">Membrane</keyword>
<keyword evidence="4" id="KW-0808">Transferase</keyword>
<dbReference type="AlphaFoldDB" id="A0A1H6J9S3"/>
<evidence type="ECO:0000259" key="8">
    <source>
        <dbReference type="PROSITE" id="PS50109"/>
    </source>
</evidence>
<feature type="domain" description="PAS" evidence="9">
    <location>
        <begin position="142"/>
        <end position="225"/>
    </location>
</feature>
<dbReference type="SMART" id="SM00091">
    <property type="entry name" value="PAS"/>
    <property type="match status" value="1"/>
</dbReference>
<dbReference type="SMART" id="SM00388">
    <property type="entry name" value="HisKA"/>
    <property type="match status" value="1"/>
</dbReference>
<evidence type="ECO:0000256" key="2">
    <source>
        <dbReference type="ARBA" id="ARBA00012438"/>
    </source>
</evidence>
<dbReference type="InterPro" id="IPR036890">
    <property type="entry name" value="HATPase_C_sf"/>
</dbReference>
<dbReference type="InterPro" id="IPR000014">
    <property type="entry name" value="PAS"/>
</dbReference>
<evidence type="ECO:0000313" key="11">
    <source>
        <dbReference type="Proteomes" id="UP000199215"/>
    </source>
</evidence>
<feature type="transmembrane region" description="Helical" evidence="7">
    <location>
        <begin position="80"/>
        <end position="97"/>
    </location>
</feature>
<dbReference type="PANTHER" id="PTHR43711">
    <property type="entry name" value="TWO-COMPONENT HISTIDINE KINASE"/>
    <property type="match status" value="1"/>
</dbReference>
<dbReference type="SUPFAM" id="SSF47384">
    <property type="entry name" value="Homodimeric domain of signal transducing histidine kinase"/>
    <property type="match status" value="1"/>
</dbReference>
<dbReference type="InterPro" id="IPR003594">
    <property type="entry name" value="HATPase_dom"/>
</dbReference>
<dbReference type="InterPro" id="IPR050736">
    <property type="entry name" value="Sensor_HK_Regulatory"/>
</dbReference>
<feature type="transmembrane region" description="Helical" evidence="7">
    <location>
        <begin position="109"/>
        <end position="128"/>
    </location>
</feature>
<keyword evidence="5" id="KW-0418">Kinase</keyword>
<dbReference type="Pfam" id="PF00512">
    <property type="entry name" value="HisKA"/>
    <property type="match status" value="1"/>
</dbReference>
<gene>
    <name evidence="10" type="ORF">SAMN05192561_10874</name>
</gene>
<proteinExistence type="predicted"/>
<dbReference type="InterPro" id="IPR003661">
    <property type="entry name" value="HisK_dim/P_dom"/>
</dbReference>
<dbReference type="EMBL" id="FNWU01000008">
    <property type="protein sequence ID" value="SEH57466.1"/>
    <property type="molecule type" value="Genomic_DNA"/>
</dbReference>
<dbReference type="PROSITE" id="PS50109">
    <property type="entry name" value="HIS_KIN"/>
    <property type="match status" value="1"/>
</dbReference>
<dbReference type="InterPro" id="IPR036097">
    <property type="entry name" value="HisK_dim/P_sf"/>
</dbReference>
<dbReference type="OrthoDB" id="8127at2157"/>
<keyword evidence="7" id="KW-0812">Transmembrane</keyword>
<dbReference type="SUPFAM" id="SSF55874">
    <property type="entry name" value="ATPase domain of HSP90 chaperone/DNA topoisomerase II/histidine kinase"/>
    <property type="match status" value="1"/>
</dbReference>
<protein>
    <recommendedName>
        <fullName evidence="2">histidine kinase</fullName>
        <ecNumber evidence="2">2.7.13.3</ecNumber>
    </recommendedName>
</protein>
<sequence>MDRSETTRLLSAALIAALGVLLASIFTVDVYQDVILEGNALWTALLENSVPYLLSAAILAAGLWIGVMDDGVDGGRILRWTVLSLGGALALAAWVYLIQRSQGKIKPRIIVAQLSAAAILGGIVIGVYSDRQRRRQRELAVEKSRLEALFENTSDAVSRIVFTDGEPIVVDVNPAFAETFGYTAGEARGRSFDELFPDTRSTDDLSQFREHARRRERYETEIERERADGTTGVFVVRFVPLSDGVVTADGFTVYTDITETRRYADRLDALHEATRDLIDAGTREAVADRGVDAGATLLDLEISGIYFHTETAEGPALEPIAVTEGARRTFAEIPTFEPGESLAWRAYESGSVVHFDDVRTADRLHNSETPIRSELIVPLGDHGVFIAGSTTVDDFDEADVALARILGANVRSALDGARREQKLRARERELAEQNARLEEFTSIVSHDLRNPLNVATGYLELAEAGDAAAIEHVETALGRMEQLIDDLLTLARQGESIGETEPVDLNSVAREAWTTIDGGDARLSVETDATVQADRDRLQQLLENLLGNAVEHGSTSPRSQAREDAVGACSDEPSLADAREDAVGACSDEPSLADAREDAVGACSDEPSLADAREDAVEPGGDAVTITIGDLPDGTGFYVADDGPGIPEDERETVFESGYTTAEGGTGFGLAIVAEIVDAHGWEIDVTDAEEGGARFEITGIVPASNESVDDESSDVE</sequence>
<evidence type="ECO:0000313" key="10">
    <source>
        <dbReference type="EMBL" id="SEH57466.1"/>
    </source>
</evidence>
<dbReference type="Gene3D" id="3.30.565.10">
    <property type="entry name" value="Histidine kinase-like ATPase, C-terminal domain"/>
    <property type="match status" value="1"/>
</dbReference>
<dbReference type="InterPro" id="IPR035965">
    <property type="entry name" value="PAS-like_dom_sf"/>
</dbReference>
<feature type="transmembrane region" description="Helical" evidence="7">
    <location>
        <begin position="51"/>
        <end position="68"/>
    </location>
</feature>
<dbReference type="CDD" id="cd00075">
    <property type="entry name" value="HATPase"/>
    <property type="match status" value="1"/>
</dbReference>
<keyword evidence="6" id="KW-0902">Two-component regulatory system</keyword>
<dbReference type="Pfam" id="PF13185">
    <property type="entry name" value="GAF_2"/>
    <property type="match status" value="1"/>
</dbReference>
<dbReference type="GO" id="GO:0000155">
    <property type="term" value="F:phosphorelay sensor kinase activity"/>
    <property type="evidence" value="ECO:0007669"/>
    <property type="project" value="InterPro"/>
</dbReference>
<dbReference type="SUPFAM" id="SSF55781">
    <property type="entry name" value="GAF domain-like"/>
    <property type="match status" value="1"/>
</dbReference>
<dbReference type="PANTHER" id="PTHR43711:SF1">
    <property type="entry name" value="HISTIDINE KINASE 1"/>
    <property type="match status" value="1"/>
</dbReference>
<dbReference type="RefSeq" id="WP_092817390.1">
    <property type="nucleotide sequence ID" value="NZ_FNWU01000008.1"/>
</dbReference>
<dbReference type="Gene3D" id="3.30.450.40">
    <property type="match status" value="1"/>
</dbReference>
<dbReference type="SMART" id="SM00065">
    <property type="entry name" value="GAF"/>
    <property type="match status" value="1"/>
</dbReference>
<dbReference type="InterPro" id="IPR003018">
    <property type="entry name" value="GAF"/>
</dbReference>
<evidence type="ECO:0000256" key="1">
    <source>
        <dbReference type="ARBA" id="ARBA00000085"/>
    </source>
</evidence>